<dbReference type="EMBL" id="PDNW01000001">
    <property type="protein sequence ID" value="PLC51866.1"/>
    <property type="molecule type" value="Genomic_DNA"/>
</dbReference>
<organism evidence="4 5">
    <name type="scientific">Pollutimonas subterranea</name>
    <dbReference type="NCBI Taxonomy" id="2045210"/>
    <lineage>
        <taxon>Bacteria</taxon>
        <taxon>Pseudomonadati</taxon>
        <taxon>Pseudomonadota</taxon>
        <taxon>Betaproteobacteria</taxon>
        <taxon>Burkholderiales</taxon>
        <taxon>Alcaligenaceae</taxon>
        <taxon>Pollutimonas</taxon>
    </lineage>
</organism>
<dbReference type="PANTHER" id="PTHR35530:SF1">
    <property type="entry name" value="2-HYDROXYMUCONATE TAUTOMERASE"/>
    <property type="match status" value="1"/>
</dbReference>
<evidence type="ECO:0000313" key="4">
    <source>
        <dbReference type="EMBL" id="PLC51866.1"/>
    </source>
</evidence>
<comment type="caution">
    <text evidence="4">The sequence shown here is derived from an EMBL/GenBank/DDBJ whole genome shotgun (WGS) entry which is preliminary data.</text>
</comment>
<dbReference type="Pfam" id="PF01361">
    <property type="entry name" value="Tautomerase"/>
    <property type="match status" value="2"/>
</dbReference>
<dbReference type="PANTHER" id="PTHR35530">
    <property type="entry name" value="TAUTOMERASE-RELATED"/>
    <property type="match status" value="1"/>
</dbReference>
<dbReference type="OrthoDB" id="8527422at2"/>
<dbReference type="GO" id="GO:0016853">
    <property type="term" value="F:isomerase activity"/>
    <property type="evidence" value="ECO:0007669"/>
    <property type="project" value="UniProtKB-KW"/>
</dbReference>
<evidence type="ECO:0000313" key="5">
    <source>
        <dbReference type="Proteomes" id="UP000234190"/>
    </source>
</evidence>
<evidence type="ECO:0000256" key="2">
    <source>
        <dbReference type="ARBA" id="ARBA00023235"/>
    </source>
</evidence>
<evidence type="ECO:0000256" key="1">
    <source>
        <dbReference type="ARBA" id="ARBA00006723"/>
    </source>
</evidence>
<feature type="domain" description="4-oxalocrotonate tautomerase-like" evidence="3">
    <location>
        <begin position="2"/>
        <end position="55"/>
    </location>
</feature>
<accession>A0A2N4UA31</accession>
<sequence length="124" mass="13186">MPYVTISASKGLSAEQTRQLLLGASEAVVQSIGAPLASVRVMLHELADGHYLNAGQFDTKALMFVVELIEGRNDELKEALIAALSRTGAETTGIPEDQVRVRLIDFPKSDMGMAGGVSARAMGR</sequence>
<dbReference type="AlphaFoldDB" id="A0A2N4UA31"/>
<keyword evidence="5" id="KW-1185">Reference proteome</keyword>
<dbReference type="InterPro" id="IPR014347">
    <property type="entry name" value="Tautomerase/MIF_sf"/>
</dbReference>
<dbReference type="SUPFAM" id="SSF55331">
    <property type="entry name" value="Tautomerase/MIF"/>
    <property type="match status" value="1"/>
</dbReference>
<name>A0A2N4UA31_9BURK</name>
<dbReference type="RefSeq" id="WP_102072352.1">
    <property type="nucleotide sequence ID" value="NZ_PDNW01000001.1"/>
</dbReference>
<protein>
    <submittedName>
        <fullName evidence="4">Tautomerase</fullName>
    </submittedName>
</protein>
<dbReference type="InterPro" id="IPR004370">
    <property type="entry name" value="4-OT-like_dom"/>
</dbReference>
<gene>
    <name evidence="4" type="ORF">CR159_02300</name>
</gene>
<keyword evidence="2" id="KW-0413">Isomerase</keyword>
<proteinExistence type="inferred from homology"/>
<comment type="similarity">
    <text evidence="1">Belongs to the 4-oxalocrotonate tautomerase family.</text>
</comment>
<reference evidence="4 5" key="1">
    <citation type="submission" date="2017-10" db="EMBL/GenBank/DDBJ databases">
        <title>Two draft genome sequences of Pusillimonas sp. strains isolated from a nitrate- and radionuclide-contaminated groundwater in Russia.</title>
        <authorList>
            <person name="Grouzdev D.S."/>
            <person name="Tourova T.P."/>
            <person name="Goeva M.A."/>
            <person name="Babich T.L."/>
            <person name="Sokolova D.S."/>
            <person name="Abdullin R."/>
            <person name="Poltaraus A.B."/>
            <person name="Toshchakov S.V."/>
            <person name="Nazina T.N."/>
        </authorList>
    </citation>
    <scope>NUCLEOTIDE SEQUENCE [LARGE SCALE GENOMIC DNA]</scope>
    <source>
        <strain evidence="4 5">JR1/69-3-13</strain>
    </source>
</reference>
<feature type="domain" description="4-oxalocrotonate tautomerase-like" evidence="3">
    <location>
        <begin position="66"/>
        <end position="117"/>
    </location>
</feature>
<dbReference type="Gene3D" id="3.30.429.10">
    <property type="entry name" value="Macrophage Migration Inhibitory Factor"/>
    <property type="match status" value="2"/>
</dbReference>
<evidence type="ECO:0000259" key="3">
    <source>
        <dbReference type="Pfam" id="PF01361"/>
    </source>
</evidence>
<dbReference type="Proteomes" id="UP000234190">
    <property type="component" value="Unassembled WGS sequence"/>
</dbReference>